<dbReference type="InterPro" id="IPR044878">
    <property type="entry name" value="UbiA_sf"/>
</dbReference>
<dbReference type="CDD" id="cd13959">
    <property type="entry name" value="PT_UbiA_COQ2"/>
    <property type="match status" value="1"/>
</dbReference>
<comment type="subcellular location">
    <subcellularLocation>
        <location evidence="2">Membrane</location>
        <topology evidence="2">Multi-pass membrane protein</topology>
    </subcellularLocation>
</comment>
<keyword evidence="5 8" id="KW-0812">Transmembrane</keyword>
<comment type="similarity">
    <text evidence="3">Belongs to the UbiA prenyltransferase family.</text>
</comment>
<evidence type="ECO:0000256" key="3">
    <source>
        <dbReference type="ARBA" id="ARBA00005985"/>
    </source>
</evidence>
<sequence>MASVEKKLFSSANQYIQIMRLDRPIGIYLLLWPTLWGLWLASRGLPDIRILVIFILGVVVMRSAGCVINDIADRNIDPLVERTKQRPLATGAITLHQAWMLFLLLVVVAFILVLQLNFFTILLSGGGLLLTIVYPFCKRFLSAPQLVLGLAFSWGVP</sequence>
<evidence type="ECO:0000313" key="9">
    <source>
        <dbReference type="EMBL" id="SVA40831.1"/>
    </source>
</evidence>
<evidence type="ECO:0000256" key="7">
    <source>
        <dbReference type="ARBA" id="ARBA00023136"/>
    </source>
</evidence>
<dbReference type="PROSITE" id="PS00943">
    <property type="entry name" value="UBIA"/>
    <property type="match status" value="1"/>
</dbReference>
<keyword evidence="6 8" id="KW-1133">Transmembrane helix</keyword>
<dbReference type="GO" id="GO:0008412">
    <property type="term" value="F:4-hydroxybenzoate polyprenyltransferase activity"/>
    <property type="evidence" value="ECO:0007669"/>
    <property type="project" value="TreeGrafter"/>
</dbReference>
<evidence type="ECO:0000256" key="5">
    <source>
        <dbReference type="ARBA" id="ARBA00022692"/>
    </source>
</evidence>
<feature type="non-terminal residue" evidence="9">
    <location>
        <position position="157"/>
    </location>
</feature>
<dbReference type="PANTHER" id="PTHR11048:SF28">
    <property type="entry name" value="4-HYDROXYBENZOATE POLYPRENYLTRANSFERASE, MITOCHONDRIAL"/>
    <property type="match status" value="1"/>
</dbReference>
<dbReference type="InterPro" id="IPR030470">
    <property type="entry name" value="UbiA_prenylTrfase_CS"/>
</dbReference>
<keyword evidence="7 8" id="KW-0472">Membrane</keyword>
<dbReference type="GO" id="GO:0005886">
    <property type="term" value="C:plasma membrane"/>
    <property type="evidence" value="ECO:0007669"/>
    <property type="project" value="TreeGrafter"/>
</dbReference>
<dbReference type="PANTHER" id="PTHR11048">
    <property type="entry name" value="PRENYLTRANSFERASES"/>
    <property type="match status" value="1"/>
</dbReference>
<evidence type="ECO:0000256" key="1">
    <source>
        <dbReference type="ARBA" id="ARBA00001946"/>
    </source>
</evidence>
<accession>A0A381VLB0</accession>
<evidence type="ECO:0000256" key="4">
    <source>
        <dbReference type="ARBA" id="ARBA00022679"/>
    </source>
</evidence>
<dbReference type="FunFam" id="1.10.357.140:FF:000008">
    <property type="entry name" value="4-hydroxybenzoate octaprenyltransferase"/>
    <property type="match status" value="1"/>
</dbReference>
<evidence type="ECO:0000256" key="2">
    <source>
        <dbReference type="ARBA" id="ARBA00004141"/>
    </source>
</evidence>
<feature type="transmembrane region" description="Helical" evidence="8">
    <location>
        <begin position="118"/>
        <end position="137"/>
    </location>
</feature>
<dbReference type="GO" id="GO:0006744">
    <property type="term" value="P:ubiquinone biosynthetic process"/>
    <property type="evidence" value="ECO:0007669"/>
    <property type="project" value="TreeGrafter"/>
</dbReference>
<name>A0A381VLB0_9ZZZZ</name>
<organism evidence="9">
    <name type="scientific">marine metagenome</name>
    <dbReference type="NCBI Taxonomy" id="408172"/>
    <lineage>
        <taxon>unclassified sequences</taxon>
        <taxon>metagenomes</taxon>
        <taxon>ecological metagenomes</taxon>
    </lineage>
</organism>
<evidence type="ECO:0000256" key="8">
    <source>
        <dbReference type="SAM" id="Phobius"/>
    </source>
</evidence>
<dbReference type="Pfam" id="PF01040">
    <property type="entry name" value="UbiA"/>
    <property type="match status" value="1"/>
</dbReference>
<dbReference type="EMBL" id="UINC01009090">
    <property type="protein sequence ID" value="SVA40831.1"/>
    <property type="molecule type" value="Genomic_DNA"/>
</dbReference>
<keyword evidence="4" id="KW-0808">Transferase</keyword>
<dbReference type="InterPro" id="IPR039653">
    <property type="entry name" value="Prenyltransferase"/>
</dbReference>
<dbReference type="Gene3D" id="1.10.357.140">
    <property type="entry name" value="UbiA prenyltransferase"/>
    <property type="match status" value="1"/>
</dbReference>
<feature type="transmembrane region" description="Helical" evidence="8">
    <location>
        <begin position="25"/>
        <end position="42"/>
    </location>
</feature>
<dbReference type="AlphaFoldDB" id="A0A381VLB0"/>
<proteinExistence type="inferred from homology"/>
<gene>
    <name evidence="9" type="ORF">METZ01_LOCUS93685</name>
</gene>
<comment type="cofactor">
    <cofactor evidence="1">
        <name>Mg(2+)</name>
        <dbReference type="ChEBI" id="CHEBI:18420"/>
    </cofactor>
</comment>
<dbReference type="InterPro" id="IPR000537">
    <property type="entry name" value="UbiA_prenyltransferase"/>
</dbReference>
<reference evidence="9" key="1">
    <citation type="submission" date="2018-05" db="EMBL/GenBank/DDBJ databases">
        <authorList>
            <person name="Lanie J.A."/>
            <person name="Ng W.-L."/>
            <person name="Kazmierczak K.M."/>
            <person name="Andrzejewski T.M."/>
            <person name="Davidsen T.M."/>
            <person name="Wayne K.J."/>
            <person name="Tettelin H."/>
            <person name="Glass J.I."/>
            <person name="Rusch D."/>
            <person name="Podicherti R."/>
            <person name="Tsui H.-C.T."/>
            <person name="Winkler M.E."/>
        </authorList>
    </citation>
    <scope>NUCLEOTIDE SEQUENCE</scope>
</reference>
<feature type="transmembrane region" description="Helical" evidence="8">
    <location>
        <begin position="48"/>
        <end position="68"/>
    </location>
</feature>
<evidence type="ECO:0000256" key="6">
    <source>
        <dbReference type="ARBA" id="ARBA00022989"/>
    </source>
</evidence>
<evidence type="ECO:0008006" key="10">
    <source>
        <dbReference type="Google" id="ProtNLM"/>
    </source>
</evidence>
<protein>
    <recommendedName>
        <fullName evidence="10">4-hydroxybenzoate octaprenyltransferase</fullName>
    </recommendedName>
</protein>
<feature type="transmembrane region" description="Helical" evidence="8">
    <location>
        <begin position="88"/>
        <end position="112"/>
    </location>
</feature>